<gene>
    <name evidence="2" type="ORF">AOQ84DRAFT_374252</name>
</gene>
<feature type="compositionally biased region" description="Polar residues" evidence="1">
    <location>
        <begin position="42"/>
        <end position="57"/>
    </location>
</feature>
<dbReference type="OrthoDB" id="4509729at2759"/>
<organism evidence="2 3">
    <name type="scientific">Glonium stellatum</name>
    <dbReference type="NCBI Taxonomy" id="574774"/>
    <lineage>
        <taxon>Eukaryota</taxon>
        <taxon>Fungi</taxon>
        <taxon>Dikarya</taxon>
        <taxon>Ascomycota</taxon>
        <taxon>Pezizomycotina</taxon>
        <taxon>Dothideomycetes</taxon>
        <taxon>Pleosporomycetidae</taxon>
        <taxon>Gloniales</taxon>
        <taxon>Gloniaceae</taxon>
        <taxon>Glonium</taxon>
    </lineage>
</organism>
<dbReference type="Proteomes" id="UP000250140">
    <property type="component" value="Unassembled WGS sequence"/>
</dbReference>
<protein>
    <submittedName>
        <fullName evidence="2">Uncharacterized protein</fullName>
    </submittedName>
</protein>
<sequence>MAPTQRRSLTDENSMQKYMLLSSQQEALRRRLSLQIPPPTPMTASPEMQSLSSSPTSARPAYCSSLSPEPFYVSSSSSRPMGAYPIPTVPGVEHCTSAIDDSQNDDSHKLYEINQRIKATLTGLLNTDSVRNDDKFRTWIQGRLMDAEMEMRRQRRRRSSIDREIAESIAEHFEQGAFRYSP</sequence>
<name>A0A8E2JVX5_9PEZI</name>
<evidence type="ECO:0000313" key="2">
    <source>
        <dbReference type="EMBL" id="OCL11164.1"/>
    </source>
</evidence>
<proteinExistence type="predicted"/>
<dbReference type="AlphaFoldDB" id="A0A8E2JVX5"/>
<accession>A0A8E2JVX5</accession>
<feature type="region of interest" description="Disordered" evidence="1">
    <location>
        <begin position="36"/>
        <end position="60"/>
    </location>
</feature>
<reference evidence="2 3" key="1">
    <citation type="journal article" date="2016" name="Nat. Commun.">
        <title>Ectomycorrhizal ecology is imprinted in the genome of the dominant symbiotic fungus Cenococcum geophilum.</title>
        <authorList>
            <consortium name="DOE Joint Genome Institute"/>
            <person name="Peter M."/>
            <person name="Kohler A."/>
            <person name="Ohm R.A."/>
            <person name="Kuo A."/>
            <person name="Krutzmann J."/>
            <person name="Morin E."/>
            <person name="Arend M."/>
            <person name="Barry K.W."/>
            <person name="Binder M."/>
            <person name="Choi C."/>
            <person name="Clum A."/>
            <person name="Copeland A."/>
            <person name="Grisel N."/>
            <person name="Haridas S."/>
            <person name="Kipfer T."/>
            <person name="LaButti K."/>
            <person name="Lindquist E."/>
            <person name="Lipzen A."/>
            <person name="Maire R."/>
            <person name="Meier B."/>
            <person name="Mihaltcheva S."/>
            <person name="Molinier V."/>
            <person name="Murat C."/>
            <person name="Poggeler S."/>
            <person name="Quandt C.A."/>
            <person name="Sperisen C."/>
            <person name="Tritt A."/>
            <person name="Tisserant E."/>
            <person name="Crous P.W."/>
            <person name="Henrissat B."/>
            <person name="Nehls U."/>
            <person name="Egli S."/>
            <person name="Spatafora J.W."/>
            <person name="Grigoriev I.V."/>
            <person name="Martin F.M."/>
        </authorList>
    </citation>
    <scope>NUCLEOTIDE SEQUENCE [LARGE SCALE GENOMIC DNA]</scope>
    <source>
        <strain evidence="2 3">CBS 207.34</strain>
    </source>
</reference>
<evidence type="ECO:0000313" key="3">
    <source>
        <dbReference type="Proteomes" id="UP000250140"/>
    </source>
</evidence>
<evidence type="ECO:0000256" key="1">
    <source>
        <dbReference type="SAM" id="MobiDB-lite"/>
    </source>
</evidence>
<dbReference type="EMBL" id="KV749104">
    <property type="protein sequence ID" value="OCL11164.1"/>
    <property type="molecule type" value="Genomic_DNA"/>
</dbReference>
<keyword evidence="3" id="KW-1185">Reference proteome</keyword>